<proteinExistence type="predicted"/>
<feature type="transmembrane region" description="Helical" evidence="1">
    <location>
        <begin position="13"/>
        <end position="35"/>
    </location>
</feature>
<dbReference type="EMBL" id="LBRS01000001">
    <property type="protein sequence ID" value="KKQ02072.1"/>
    <property type="molecule type" value="Genomic_DNA"/>
</dbReference>
<keyword evidence="1" id="KW-1133">Transmembrane helix</keyword>
<name>A0A0G0E972_9BACT</name>
<sequence length="348" mass="40435">MTLTELSFYSRKYLPFGILAVLMLFIVFYMFKLLFMLIQPVNTQRAYINPIFDKITVPLLREATPSAGFNYILDTIEGRPVTASESAKVYFMPASTARFGYKEKIYLIAKTLGFDTEIVKYKLNDKDAVLSDLTQKLTVDITNFNFYYQYHFEKNKELFENIAFPSKSQIENKAIDFLKSINRYPEELAQGKINLVFFYYNPETNELSKVNRSQEANVVEVDMYRPDVDGFSTITTSFPNSQNFILMVFKEKEFKILRAQIKFYEKSNEQVGVYPLRTGDVAWEEFKKGRGYILSRTEGEKDITVKTMFTAYLDPEINQKYLQPVYVFLGSGNFVGILPAVDSKYLME</sequence>
<comment type="caution">
    <text evidence="2">The sequence shown here is derived from an EMBL/GenBank/DDBJ whole genome shotgun (WGS) entry which is preliminary data.</text>
</comment>
<evidence type="ECO:0000313" key="3">
    <source>
        <dbReference type="Proteomes" id="UP000034344"/>
    </source>
</evidence>
<dbReference type="Proteomes" id="UP000034344">
    <property type="component" value="Unassembled WGS sequence"/>
</dbReference>
<dbReference type="AlphaFoldDB" id="A0A0G0E972"/>
<protein>
    <submittedName>
        <fullName evidence="2">Uncharacterized protein</fullName>
    </submittedName>
</protein>
<keyword evidence="1" id="KW-0812">Transmembrane</keyword>
<evidence type="ECO:0000313" key="2">
    <source>
        <dbReference type="EMBL" id="KKQ02072.1"/>
    </source>
</evidence>
<reference evidence="2 3" key="1">
    <citation type="journal article" date="2015" name="Nature">
        <title>rRNA introns, odd ribosomes, and small enigmatic genomes across a large radiation of phyla.</title>
        <authorList>
            <person name="Brown C.T."/>
            <person name="Hug L.A."/>
            <person name="Thomas B.C."/>
            <person name="Sharon I."/>
            <person name="Castelle C.J."/>
            <person name="Singh A."/>
            <person name="Wilkins M.J."/>
            <person name="Williams K.H."/>
            <person name="Banfield J.F."/>
        </authorList>
    </citation>
    <scope>NUCLEOTIDE SEQUENCE [LARGE SCALE GENOMIC DNA]</scope>
</reference>
<keyword evidence="1" id="KW-0472">Membrane</keyword>
<organism evidence="2 3">
    <name type="scientific">Candidatus Roizmanbacteria bacterium GW2011_GWA2_36_23</name>
    <dbReference type="NCBI Taxonomy" id="1618480"/>
    <lineage>
        <taxon>Bacteria</taxon>
        <taxon>Candidatus Roizmaniibacteriota</taxon>
    </lineage>
</organism>
<accession>A0A0G0E972</accession>
<evidence type="ECO:0000256" key="1">
    <source>
        <dbReference type="SAM" id="Phobius"/>
    </source>
</evidence>
<dbReference type="STRING" id="1618480.US11_C0001G0031"/>
<gene>
    <name evidence="2" type="ORF">US11_C0001G0031</name>
</gene>